<organism evidence="1 2">
    <name type="scientific">Candidatus Pristimantibacillus lignocellulolyticus</name>
    <dbReference type="NCBI Taxonomy" id="2994561"/>
    <lineage>
        <taxon>Bacteria</taxon>
        <taxon>Bacillati</taxon>
        <taxon>Bacillota</taxon>
        <taxon>Bacilli</taxon>
        <taxon>Bacillales</taxon>
        <taxon>Paenibacillaceae</taxon>
        <taxon>Candidatus Pristimantibacillus</taxon>
    </lineage>
</organism>
<dbReference type="EMBL" id="CP097899">
    <property type="protein sequence ID" value="URN93764.1"/>
    <property type="molecule type" value="Genomic_DNA"/>
</dbReference>
<dbReference type="KEGG" id="plig:NAG76_18320"/>
<proteinExistence type="predicted"/>
<reference evidence="1" key="1">
    <citation type="submission" date="2022-05" db="EMBL/GenBank/DDBJ databases">
        <title>Novel bacterial taxa in a minimal lignocellulolytic consortium and its capacity to transform plastics disclosed by genome-resolved metagenomics.</title>
        <authorList>
            <person name="Rodriguez C.A.D."/>
            <person name="Diaz-Garcia L."/>
            <person name="Herrera K."/>
            <person name="Tarazona N.A."/>
            <person name="Sproer C."/>
            <person name="Overmann J."/>
            <person name="Jimenez D.J."/>
        </authorList>
    </citation>
    <scope>NUCLEOTIDE SEQUENCE</scope>
    <source>
        <strain evidence="1">MAG5</strain>
    </source>
</reference>
<evidence type="ECO:0000313" key="2">
    <source>
        <dbReference type="Proteomes" id="UP001056756"/>
    </source>
</evidence>
<name>A0A9J6ZCL1_9BACL</name>
<accession>A0A9J6ZCL1</accession>
<dbReference type="AlphaFoldDB" id="A0A9J6ZCL1"/>
<protein>
    <submittedName>
        <fullName evidence="1">DUF648 domain-containing protein</fullName>
    </submittedName>
</protein>
<dbReference type="Proteomes" id="UP001056756">
    <property type="component" value="Chromosome"/>
</dbReference>
<gene>
    <name evidence="1" type="ORF">NAG76_18320</name>
</gene>
<sequence length="66" mass="6984">MIEIGRDRSYKPTGGGKGTIVIDIVPEENITPTGKINLGVEVGSAEKGTVKIMGTDFIEIPIILSN</sequence>
<evidence type="ECO:0000313" key="1">
    <source>
        <dbReference type="EMBL" id="URN93764.1"/>
    </source>
</evidence>